<dbReference type="EMBL" id="LAZR01000191">
    <property type="protein sequence ID" value="KKN83061.1"/>
    <property type="molecule type" value="Genomic_DNA"/>
</dbReference>
<evidence type="ECO:0000313" key="1">
    <source>
        <dbReference type="EMBL" id="KKN83061.1"/>
    </source>
</evidence>
<reference evidence="1" key="1">
    <citation type="journal article" date="2015" name="Nature">
        <title>Complex archaea that bridge the gap between prokaryotes and eukaryotes.</title>
        <authorList>
            <person name="Spang A."/>
            <person name="Saw J.H."/>
            <person name="Jorgensen S.L."/>
            <person name="Zaremba-Niedzwiedzka K."/>
            <person name="Martijn J."/>
            <person name="Lind A.E."/>
            <person name="van Eijk R."/>
            <person name="Schleper C."/>
            <person name="Guy L."/>
            <person name="Ettema T.J."/>
        </authorList>
    </citation>
    <scope>NUCLEOTIDE SEQUENCE</scope>
</reference>
<dbReference type="InterPro" id="IPR016181">
    <property type="entry name" value="Acyl_CoA_acyltransferase"/>
</dbReference>
<accession>A0A0F9WBA7</accession>
<dbReference type="Pfam" id="PF13527">
    <property type="entry name" value="Acetyltransf_9"/>
    <property type="match status" value="1"/>
</dbReference>
<sequence>MTNDLVKKEIGVEELNDVFFMHNQQYRDERTSADWFYFYKKFRPDLSVFGIIKDGDLIVATQGMMPYFMNVEGKKILAAKSENTLTDAAYRGRNLFKQVYDFCLDVSEKKEIQFIWGLTKYGELWERKVGFEYFGGINKISTGLIKIKEVDLNYFNIYKNASRMKKLILKPLLYLYLTKLKIKGMMKRNKVFADRIIDNNKFEIVENLKNDTDLLKAYENYRLKEEIIHIHQNSKYLDWRLYSNPKLDYKTLFLYEKDVLLAYAYYSFQPQTKIVNLADFTFFTQQSGIVLLQELFEKLIKEKISFIKFFGNIKNELVKTTFDLLSSVGFDIKSSGLDLVVKPLGNYHSEYLNMPSKWHITGLWFEGYEV</sequence>
<proteinExistence type="predicted"/>
<dbReference type="AlphaFoldDB" id="A0A0F9WBA7"/>
<dbReference type="Gene3D" id="3.40.630.30">
    <property type="match status" value="1"/>
</dbReference>
<dbReference type="SUPFAM" id="SSF55729">
    <property type="entry name" value="Acyl-CoA N-acyltransferases (Nat)"/>
    <property type="match status" value="1"/>
</dbReference>
<name>A0A0F9WBA7_9ZZZZ</name>
<protein>
    <submittedName>
        <fullName evidence="1">Uncharacterized protein</fullName>
    </submittedName>
</protein>
<comment type="caution">
    <text evidence="1">The sequence shown here is derived from an EMBL/GenBank/DDBJ whole genome shotgun (WGS) entry which is preliminary data.</text>
</comment>
<organism evidence="1">
    <name type="scientific">marine sediment metagenome</name>
    <dbReference type="NCBI Taxonomy" id="412755"/>
    <lineage>
        <taxon>unclassified sequences</taxon>
        <taxon>metagenomes</taxon>
        <taxon>ecological metagenomes</taxon>
    </lineage>
</organism>
<gene>
    <name evidence="1" type="ORF">LCGC14_0303270</name>
</gene>